<sequence>MSTRHENADGPEDIDAAFAEIVAGLEQDEPMARWPEEQDRGTEDAAPKPAAPAAASAPRDWTPPADAPDEGHYEPPEPPPMPRPGIATVGGILLVVLGMTLLLVPGLVGLGATAALPIGLVAVSGGIGWLLFRMRRTPPADPTDDGAQL</sequence>
<accession>A0ABP6RVG1</accession>
<keyword evidence="2" id="KW-1133">Transmembrane helix</keyword>
<dbReference type="EMBL" id="BAAAYK010000038">
    <property type="protein sequence ID" value="GAA3361517.1"/>
    <property type="molecule type" value="Genomic_DNA"/>
</dbReference>
<evidence type="ECO:0008006" key="5">
    <source>
        <dbReference type="Google" id="ProtNLM"/>
    </source>
</evidence>
<feature type="transmembrane region" description="Helical" evidence="2">
    <location>
        <begin position="86"/>
        <end position="108"/>
    </location>
</feature>
<keyword evidence="2" id="KW-0812">Transmembrane</keyword>
<evidence type="ECO:0000256" key="1">
    <source>
        <dbReference type="SAM" id="MobiDB-lite"/>
    </source>
</evidence>
<protein>
    <recommendedName>
        <fullName evidence="5">DUF308 domain-containing protein</fullName>
    </recommendedName>
</protein>
<dbReference type="RefSeq" id="WP_344929317.1">
    <property type="nucleotide sequence ID" value="NZ_BAAAYK010000038.1"/>
</dbReference>
<keyword evidence="2" id="KW-0472">Membrane</keyword>
<evidence type="ECO:0000313" key="4">
    <source>
        <dbReference type="Proteomes" id="UP001500483"/>
    </source>
</evidence>
<reference evidence="4" key="1">
    <citation type="journal article" date="2019" name="Int. J. Syst. Evol. Microbiol.">
        <title>The Global Catalogue of Microorganisms (GCM) 10K type strain sequencing project: providing services to taxonomists for standard genome sequencing and annotation.</title>
        <authorList>
            <consortium name="The Broad Institute Genomics Platform"/>
            <consortium name="The Broad Institute Genome Sequencing Center for Infectious Disease"/>
            <person name="Wu L."/>
            <person name="Ma J."/>
        </authorList>
    </citation>
    <scope>NUCLEOTIDE SEQUENCE [LARGE SCALE GENOMIC DNA]</scope>
    <source>
        <strain evidence="4">JCM 9687</strain>
    </source>
</reference>
<feature type="region of interest" description="Disordered" evidence="1">
    <location>
        <begin position="1"/>
        <end position="85"/>
    </location>
</feature>
<feature type="compositionally biased region" description="Low complexity" evidence="1">
    <location>
        <begin position="47"/>
        <end position="58"/>
    </location>
</feature>
<proteinExistence type="predicted"/>
<evidence type="ECO:0000256" key="2">
    <source>
        <dbReference type="SAM" id="Phobius"/>
    </source>
</evidence>
<keyword evidence="4" id="KW-1185">Reference proteome</keyword>
<organism evidence="3 4">
    <name type="scientific">Saccharopolyspora gregorii</name>
    <dbReference type="NCBI Taxonomy" id="33914"/>
    <lineage>
        <taxon>Bacteria</taxon>
        <taxon>Bacillati</taxon>
        <taxon>Actinomycetota</taxon>
        <taxon>Actinomycetes</taxon>
        <taxon>Pseudonocardiales</taxon>
        <taxon>Pseudonocardiaceae</taxon>
        <taxon>Saccharopolyspora</taxon>
    </lineage>
</organism>
<dbReference type="Proteomes" id="UP001500483">
    <property type="component" value="Unassembled WGS sequence"/>
</dbReference>
<gene>
    <name evidence="3" type="ORF">GCM10020366_45770</name>
</gene>
<comment type="caution">
    <text evidence="3">The sequence shown here is derived from an EMBL/GenBank/DDBJ whole genome shotgun (WGS) entry which is preliminary data.</text>
</comment>
<evidence type="ECO:0000313" key="3">
    <source>
        <dbReference type="EMBL" id="GAA3361517.1"/>
    </source>
</evidence>
<name>A0ABP6RVG1_9PSEU</name>
<feature type="transmembrane region" description="Helical" evidence="2">
    <location>
        <begin position="114"/>
        <end position="132"/>
    </location>
</feature>
<feature type="compositionally biased region" description="Basic and acidic residues" evidence="1">
    <location>
        <begin position="30"/>
        <end position="46"/>
    </location>
</feature>